<sequence>MKLDIPCVHAKRKRLASGQIRTYYDHRATGKRLPDDPESHVIRRKLNEKPIGVAPAARTFRNLKTEHIVSTDFIALRDSTRSEYEWHIASLEPVLGPFPVFAIQPIHAETLMQKFAQRPALAKATRRTLLPCSAMRRISCDEFP</sequence>
<comment type="caution">
    <text evidence="1">The sequence shown here is derived from an EMBL/GenBank/DDBJ whole genome shotgun (WGS) entry which is preliminary data.</text>
</comment>
<dbReference type="Proteomes" id="UP000305887">
    <property type="component" value="Unassembled WGS sequence"/>
</dbReference>
<name>A0A5C4N3R1_9RHOB</name>
<organism evidence="1 2">
    <name type="scientific">Rubellimicrobium rubrum</name>
    <dbReference type="NCBI Taxonomy" id="2585369"/>
    <lineage>
        <taxon>Bacteria</taxon>
        <taxon>Pseudomonadati</taxon>
        <taxon>Pseudomonadota</taxon>
        <taxon>Alphaproteobacteria</taxon>
        <taxon>Rhodobacterales</taxon>
        <taxon>Roseobacteraceae</taxon>
        <taxon>Rubellimicrobium</taxon>
    </lineage>
</organism>
<reference evidence="1 2" key="1">
    <citation type="submission" date="2019-06" db="EMBL/GenBank/DDBJ databases">
        <title>YIM 131921 draft genome.</title>
        <authorList>
            <person name="Jiang L."/>
        </authorList>
    </citation>
    <scope>NUCLEOTIDE SEQUENCE [LARGE SCALE GENOMIC DNA]</scope>
    <source>
        <strain evidence="1 2">YIM 131921</strain>
    </source>
</reference>
<protein>
    <submittedName>
        <fullName evidence="1">Uncharacterized protein</fullName>
    </submittedName>
</protein>
<gene>
    <name evidence="1" type="ORF">FHG66_04625</name>
</gene>
<evidence type="ECO:0000313" key="2">
    <source>
        <dbReference type="Proteomes" id="UP000305887"/>
    </source>
</evidence>
<dbReference type="EMBL" id="VDFU01000003">
    <property type="protein sequence ID" value="TNC52077.1"/>
    <property type="molecule type" value="Genomic_DNA"/>
</dbReference>
<proteinExistence type="predicted"/>
<evidence type="ECO:0000313" key="1">
    <source>
        <dbReference type="EMBL" id="TNC52077.1"/>
    </source>
</evidence>
<keyword evidence="2" id="KW-1185">Reference proteome</keyword>
<dbReference type="RefSeq" id="WP_139075498.1">
    <property type="nucleotide sequence ID" value="NZ_VDFU01000003.1"/>
</dbReference>
<accession>A0A5C4N3R1</accession>
<dbReference type="OrthoDB" id="7510934at2"/>
<dbReference type="AlphaFoldDB" id="A0A5C4N3R1"/>